<feature type="domain" description="Nucleoside transporter/FeoB GTPase Gate" evidence="2">
    <location>
        <begin position="42"/>
        <end position="153"/>
    </location>
</feature>
<keyword evidence="1" id="KW-1133">Transmembrane helix</keyword>
<sequence length="197" mass="21570">MVNLIWIFMLISGIIYSIFNGTVDEVNKGLFDSAGQAVELVIGFAAVFTLWLGMMEIAKRSGLLNKITKICYPIVRKLFPDFPANHPAAGYMMTNFSANFFGLGNAATPFGVKAMKELQTINPTPDKASRSMVTFLCLNTAAVTFFPATIVSMRLSEGVADPLDIVIPAFIATICSCTAAMIYDRISWRITSGRHHD</sequence>
<dbReference type="HOGENOM" id="CLU_089992_1_0_9"/>
<dbReference type="Pfam" id="PF07670">
    <property type="entry name" value="Gate"/>
    <property type="match status" value="1"/>
</dbReference>
<organism evidence="3 4">
    <name type="scientific">Jeotgalibacillus malaysiensis</name>
    <dbReference type="NCBI Taxonomy" id="1508404"/>
    <lineage>
        <taxon>Bacteria</taxon>
        <taxon>Bacillati</taxon>
        <taxon>Bacillota</taxon>
        <taxon>Bacilli</taxon>
        <taxon>Bacillales</taxon>
        <taxon>Caryophanaceae</taxon>
        <taxon>Jeotgalibacillus</taxon>
    </lineage>
</organism>
<dbReference type="OrthoDB" id="9782481at2"/>
<keyword evidence="1" id="KW-0472">Membrane</keyword>
<dbReference type="STRING" id="1508404.JMA_20300"/>
<gene>
    <name evidence="3" type="ORF">JMA_20300</name>
</gene>
<keyword evidence="1" id="KW-0812">Transmembrane</keyword>
<protein>
    <submittedName>
        <fullName evidence="3">Spore maturation protein</fullName>
    </submittedName>
</protein>
<reference evidence="3 4" key="1">
    <citation type="submission" date="2014-08" db="EMBL/GenBank/DDBJ databases">
        <title>Complete genome of a marine bacteria Jeotgalibacillus malaysiensis.</title>
        <authorList>
            <person name="Yaakop A.S."/>
            <person name="Chan K.-G."/>
            <person name="Goh K.M."/>
        </authorList>
    </citation>
    <scope>NUCLEOTIDE SEQUENCE [LARGE SCALE GENOMIC DNA]</scope>
    <source>
        <strain evidence="3 4">D5</strain>
    </source>
</reference>
<feature type="transmembrane region" description="Helical" evidence="1">
    <location>
        <begin position="165"/>
        <end position="183"/>
    </location>
</feature>
<evidence type="ECO:0000259" key="2">
    <source>
        <dbReference type="Pfam" id="PF07670"/>
    </source>
</evidence>
<dbReference type="BioCyc" id="JESP1508404:G14D9-11285-MONOMER"/>
<proteinExistence type="predicted"/>
<feature type="transmembrane region" description="Helical" evidence="1">
    <location>
        <begin position="35"/>
        <end position="54"/>
    </location>
</feature>
<dbReference type="KEGG" id="jeo:JMA_20300"/>
<keyword evidence="4" id="KW-1185">Reference proteome</keyword>
<evidence type="ECO:0000313" key="4">
    <source>
        <dbReference type="Proteomes" id="UP000031449"/>
    </source>
</evidence>
<feature type="transmembrane region" description="Helical" evidence="1">
    <location>
        <begin position="133"/>
        <end position="153"/>
    </location>
</feature>
<evidence type="ECO:0000256" key="1">
    <source>
        <dbReference type="SAM" id="Phobius"/>
    </source>
</evidence>
<dbReference type="Proteomes" id="UP000031449">
    <property type="component" value="Chromosome"/>
</dbReference>
<dbReference type="EMBL" id="CP009416">
    <property type="protein sequence ID" value="AJD91347.1"/>
    <property type="molecule type" value="Genomic_DNA"/>
</dbReference>
<evidence type="ECO:0000313" key="3">
    <source>
        <dbReference type="EMBL" id="AJD91347.1"/>
    </source>
</evidence>
<accession>A0A0B5ARU4</accession>
<name>A0A0B5ARU4_9BACL</name>
<dbReference type="AlphaFoldDB" id="A0A0B5ARU4"/>
<feature type="transmembrane region" description="Helical" evidence="1">
    <location>
        <begin position="5"/>
        <end position="23"/>
    </location>
</feature>
<dbReference type="InterPro" id="IPR011642">
    <property type="entry name" value="Gate_dom"/>
</dbReference>